<protein>
    <recommendedName>
        <fullName evidence="8">Exonuclease domain-containing protein</fullName>
    </recommendedName>
</protein>
<dbReference type="RefSeq" id="XP_067755290.1">
    <property type="nucleotide sequence ID" value="XM_067898846.1"/>
</dbReference>
<dbReference type="CDD" id="cd06143">
    <property type="entry name" value="PAN2_exo"/>
    <property type="match status" value="1"/>
</dbReference>
<dbReference type="KEGG" id="phet:94288923"/>
<keyword evidence="4" id="KW-0540">Nuclease</keyword>
<reference evidence="9 10" key="1">
    <citation type="submission" date="2021-02" db="EMBL/GenBank/DDBJ databases">
        <title>Porcisia hertigi Genome sequencing and assembly.</title>
        <authorList>
            <person name="Almutairi H."/>
            <person name="Gatherer D."/>
        </authorList>
    </citation>
    <scope>NUCLEOTIDE SEQUENCE [LARGE SCALE GENOMIC DNA]</scope>
    <source>
        <strain evidence="9 10">C119</strain>
    </source>
</reference>
<evidence type="ECO:0000256" key="6">
    <source>
        <dbReference type="ARBA" id="ARBA00022801"/>
    </source>
</evidence>
<dbReference type="GO" id="GO:0004535">
    <property type="term" value="F:poly(A)-specific ribonuclease activity"/>
    <property type="evidence" value="ECO:0007669"/>
    <property type="project" value="TreeGrafter"/>
</dbReference>
<evidence type="ECO:0000256" key="7">
    <source>
        <dbReference type="SAM" id="MobiDB-lite"/>
    </source>
</evidence>
<evidence type="ECO:0000256" key="3">
    <source>
        <dbReference type="ARBA" id="ARBA00022664"/>
    </source>
</evidence>
<dbReference type="GO" id="GO:0031251">
    <property type="term" value="C:PAN complex"/>
    <property type="evidence" value="ECO:0007669"/>
    <property type="project" value="TreeGrafter"/>
</dbReference>
<dbReference type="InterPro" id="IPR015943">
    <property type="entry name" value="WD40/YVTN_repeat-like_dom_sf"/>
</dbReference>
<keyword evidence="6" id="KW-0378">Hydrolase</keyword>
<dbReference type="InterPro" id="IPR012337">
    <property type="entry name" value="RNaseH-like_sf"/>
</dbReference>
<dbReference type="Pfam" id="PF00929">
    <property type="entry name" value="RNase_T"/>
    <property type="match status" value="1"/>
</dbReference>
<dbReference type="InterPro" id="IPR038765">
    <property type="entry name" value="Papain-like_cys_pep_sf"/>
</dbReference>
<dbReference type="Pfam" id="PF13423">
    <property type="entry name" value="UCH_1"/>
    <property type="match status" value="1"/>
</dbReference>
<keyword evidence="5" id="KW-0479">Metal-binding</keyword>
<dbReference type="SUPFAM" id="SSF50978">
    <property type="entry name" value="WD40 repeat-like"/>
    <property type="match status" value="1"/>
</dbReference>
<dbReference type="Gene3D" id="3.30.420.10">
    <property type="entry name" value="Ribonuclease H-like superfamily/Ribonuclease H"/>
    <property type="match status" value="1"/>
</dbReference>
<dbReference type="GO" id="GO:0000932">
    <property type="term" value="C:P-body"/>
    <property type="evidence" value="ECO:0007669"/>
    <property type="project" value="TreeGrafter"/>
</dbReference>
<evidence type="ECO:0000256" key="4">
    <source>
        <dbReference type="ARBA" id="ARBA00022722"/>
    </source>
</evidence>
<organism evidence="9 10">
    <name type="scientific">Porcisia hertigi</name>
    <dbReference type="NCBI Taxonomy" id="2761500"/>
    <lineage>
        <taxon>Eukaryota</taxon>
        <taxon>Discoba</taxon>
        <taxon>Euglenozoa</taxon>
        <taxon>Kinetoplastea</taxon>
        <taxon>Metakinetoplastina</taxon>
        <taxon>Trypanosomatida</taxon>
        <taxon>Trypanosomatidae</taxon>
        <taxon>Leishmaniinae</taxon>
        <taxon>Porcisia</taxon>
    </lineage>
</organism>
<gene>
    <name evidence="9" type="ORF">JKF63_02822</name>
</gene>
<dbReference type="Proteomes" id="UP000674318">
    <property type="component" value="Unassembled WGS sequence"/>
</dbReference>
<dbReference type="InterPro" id="IPR028881">
    <property type="entry name" value="PAN2_UCH_dom"/>
</dbReference>
<dbReference type="GeneID" id="94288923"/>
<accession>A0A836IIN4</accession>
<dbReference type="InterPro" id="IPR013520">
    <property type="entry name" value="Ribonucl_H"/>
</dbReference>
<dbReference type="InterPro" id="IPR036322">
    <property type="entry name" value="WD40_repeat_dom_sf"/>
</dbReference>
<keyword evidence="10" id="KW-1185">Reference proteome</keyword>
<dbReference type="PANTHER" id="PTHR15728:SF0">
    <property type="entry name" value="PAN2-PAN3 DEADENYLATION COMPLEX CATALYTIC SUBUNIT PAN2"/>
    <property type="match status" value="1"/>
</dbReference>
<dbReference type="InterPro" id="IPR050785">
    <property type="entry name" value="PAN2-PAN3_catalytic_subunit"/>
</dbReference>
<dbReference type="SUPFAM" id="SSF53098">
    <property type="entry name" value="Ribonuclease H-like"/>
    <property type="match status" value="1"/>
</dbReference>
<comment type="caution">
    <text evidence="9">The sequence shown here is derived from an EMBL/GenBank/DDBJ whole genome shotgun (WGS) entry which is preliminary data.</text>
</comment>
<dbReference type="SMART" id="SM00479">
    <property type="entry name" value="EXOIII"/>
    <property type="match status" value="1"/>
</dbReference>
<sequence>MSLSSQGSAPWKFRGDATASVGAITAVEFDPDVELIWVCDAFGTLMSFSLQSQGQGEAPAWVNYSSFSVSSRPAANIFFLNMGGERMVTVADREVIRGYKRGGVLMMCLPQPTAAQNYIDLFQANNNTGVMFYTGNAGLTRLVLNDQQTDQHTVPMEATVVTLKQCDRWVAAGSACGAVSVRSASDLSLVGQVAPSRNRVMALEVFDNTVMAAYSERSATSFVKVFDVRMMSEAVSTIQDIPSGNVTQMRRYQDGFGLSSDRAFLLSPGGFHIIQLDQDKPVFSSNPLSEGSCTAVAVSPSNMCAAIGNDKGSFYALAHPATRDDYIMTTFVQPVRPKHPVYHRSWEEPSIADGFDDSTDFSALASNWPEDDYMILTVPQKLRCVNYESHSIVPNEWGLMRADSRLPDPKDKLSSILPNPYPFNTQLGDDPACAQEALLELRKDMKRKHKSSRVGGGEYSPMEDSLQVCYSVQHKLDWRSYNEVAQRVIGMDNSFPECWITPLLQSLYLCQPPEFPIRKVILRHICRREFCMTCEIAFIFSNMLTTSSSVLGMKGEALPPIVPVAHFIRTARQIRAFINAQVFQRPKNRDDAVAKMHLAQRLVLETLHKDLQDQKAYPFMNYEAPIEYEGAIAALFGTEFTSNGRVHIEPRFYWEVPGSALKVDEGLQHLLKQLEGYKDQVQIKRLPPIIVLLLNPEHSNLKPPTSLKISRAGKEDYNYVLNSNIVHLADDVEDTGNFVSQQRIKDDSFALVNDYRVTAPMKMQDLERLVPALRSYSAVVTFYALDNLTTPPYARMDDSRPPNLWHLLGPLLTNDVLSRPLLRDPAKQAFRSPLSSYTDIKAGDLVAIDAEYVVLKWASRDEGNDMFVSPRKPHMGLARVSCILSREDGDERTIVDDYVHIPEEIEDYVTQYSGIHPGDLDPLASSKSLTSLKSTYLKLRALVDGGVIFVGHGLAQDFRVCNIVVPRKQIIDTLEIFHKPGSRYLSLRFLAYHVLGESVQEDEHDSIEDARTSLRLFRKYQLLKSEGAFESVLDHLMAKGAETSWYVPDTKSMFRGSPQTPPVSVMGSPVFEKMAKSVAESDEKDMDAFDMAAAAAAAATEGDEDDGDNDAPMARGVLEAVRRSMER</sequence>
<comment type="subcellular location">
    <subcellularLocation>
        <location evidence="1">Cytoplasm</location>
    </subcellularLocation>
</comment>
<dbReference type="Gene3D" id="3.90.70.10">
    <property type="entry name" value="Cysteine proteinases"/>
    <property type="match status" value="1"/>
</dbReference>
<evidence type="ECO:0000259" key="8">
    <source>
        <dbReference type="SMART" id="SM00479"/>
    </source>
</evidence>
<proteinExistence type="predicted"/>
<dbReference type="PANTHER" id="PTHR15728">
    <property type="entry name" value="DEADENYLATION COMPLEX CATALYTIC SUBUNIT PAN2"/>
    <property type="match status" value="1"/>
</dbReference>
<keyword evidence="2" id="KW-0963">Cytoplasm</keyword>
<dbReference type="GO" id="GO:0046872">
    <property type="term" value="F:metal ion binding"/>
    <property type="evidence" value="ECO:0007669"/>
    <property type="project" value="UniProtKB-KW"/>
</dbReference>
<keyword evidence="3" id="KW-0507">mRNA processing</keyword>
<evidence type="ECO:0000313" key="9">
    <source>
        <dbReference type="EMBL" id="KAG5498536.1"/>
    </source>
</evidence>
<name>A0A836IIN4_9TRYP</name>
<dbReference type="FunFam" id="3.30.420.10:FF:000028">
    <property type="entry name" value="PAN2-PAN3 deadenylation complex catalytic subunit PAN2"/>
    <property type="match status" value="1"/>
</dbReference>
<dbReference type="SUPFAM" id="SSF54001">
    <property type="entry name" value="Cysteine proteinases"/>
    <property type="match status" value="1"/>
</dbReference>
<feature type="domain" description="Exonuclease" evidence="8">
    <location>
        <begin position="844"/>
        <end position="1026"/>
    </location>
</feature>
<dbReference type="OrthoDB" id="8191639at2759"/>
<dbReference type="AlphaFoldDB" id="A0A836IIN4"/>
<evidence type="ECO:0000313" key="10">
    <source>
        <dbReference type="Proteomes" id="UP000674318"/>
    </source>
</evidence>
<dbReference type="EMBL" id="JAFJZO010000030">
    <property type="protein sequence ID" value="KAG5498536.1"/>
    <property type="molecule type" value="Genomic_DNA"/>
</dbReference>
<evidence type="ECO:0000256" key="2">
    <source>
        <dbReference type="ARBA" id="ARBA00022490"/>
    </source>
</evidence>
<dbReference type="InterPro" id="IPR036397">
    <property type="entry name" value="RNaseH_sf"/>
</dbReference>
<dbReference type="GO" id="GO:0003676">
    <property type="term" value="F:nucleic acid binding"/>
    <property type="evidence" value="ECO:0007669"/>
    <property type="project" value="InterPro"/>
</dbReference>
<dbReference type="GO" id="GO:0006397">
    <property type="term" value="P:mRNA processing"/>
    <property type="evidence" value="ECO:0007669"/>
    <property type="project" value="UniProtKB-KW"/>
</dbReference>
<evidence type="ECO:0000256" key="5">
    <source>
        <dbReference type="ARBA" id="ARBA00022723"/>
    </source>
</evidence>
<dbReference type="GO" id="GO:0000289">
    <property type="term" value="P:nuclear-transcribed mRNA poly(A) tail shortening"/>
    <property type="evidence" value="ECO:0007669"/>
    <property type="project" value="TreeGrafter"/>
</dbReference>
<feature type="region of interest" description="Disordered" evidence="7">
    <location>
        <begin position="1094"/>
        <end position="1127"/>
    </location>
</feature>
<dbReference type="Gene3D" id="2.130.10.10">
    <property type="entry name" value="YVTN repeat-like/Quinoprotein amine dehydrogenase"/>
    <property type="match status" value="1"/>
</dbReference>
<evidence type="ECO:0000256" key="1">
    <source>
        <dbReference type="ARBA" id="ARBA00004496"/>
    </source>
</evidence>